<evidence type="ECO:0000313" key="2">
    <source>
        <dbReference type="EMBL" id="KPK72719.1"/>
    </source>
</evidence>
<dbReference type="Proteomes" id="UP000051096">
    <property type="component" value="Unassembled WGS sequence"/>
</dbReference>
<feature type="domain" description="DUF362" evidence="1">
    <location>
        <begin position="70"/>
        <end position="265"/>
    </location>
</feature>
<gene>
    <name evidence="2" type="ORF">AMJ87_03925</name>
</gene>
<dbReference type="Pfam" id="PF10518">
    <property type="entry name" value="TAT_signal"/>
    <property type="match status" value="1"/>
</dbReference>
<dbReference type="InterPro" id="IPR007160">
    <property type="entry name" value="DUF362"/>
</dbReference>
<protein>
    <recommendedName>
        <fullName evidence="1">DUF362 domain-containing protein</fullName>
    </recommendedName>
</protein>
<evidence type="ECO:0000313" key="3">
    <source>
        <dbReference type="Proteomes" id="UP000051096"/>
    </source>
</evidence>
<sequence length="306" mass="32491">MHNISRRDFLKISAGFAVAGLLPKTLFSLEPTPHRGPALAVAHGEPSRLVAAAVDALGGINSFIQPGDRVCIKPNISFAANVDCGATTNPLIVKQIVQLCLDAGAEKVIVLDHTIADAVLCVEKSRIEEAIIDPKRVVLLTPTKERQFTDVQVPRGTELQTIKVAKAVLEADKLINVPTAKSHSATGVSLGIKNLMGLVWDRGYLHRVNLHKAIAELATVIEPDLTIVDATRALTSGGPGGPGKTIVLNKVIAGTDMVAVDSYAVGLTPWYNRSFVGANVKYLAAAHELGIGEINTDKMHITAVET</sequence>
<dbReference type="AlphaFoldDB" id="A0A0S8GI88"/>
<name>A0A0S8GI88_UNCW3</name>
<comment type="caution">
    <text evidence="2">The sequence shown here is derived from an EMBL/GenBank/DDBJ whole genome shotgun (WGS) entry which is preliminary data.</text>
</comment>
<dbReference type="EMBL" id="LJUO01000024">
    <property type="protein sequence ID" value="KPK72719.1"/>
    <property type="molecule type" value="Genomic_DNA"/>
</dbReference>
<proteinExistence type="predicted"/>
<dbReference type="InterPro" id="IPR019546">
    <property type="entry name" value="TAT_signal_bac_arc"/>
</dbReference>
<dbReference type="Pfam" id="PF04015">
    <property type="entry name" value="DUF362"/>
    <property type="match status" value="1"/>
</dbReference>
<organism evidence="2 3">
    <name type="scientific">candidate division WOR_3 bacterium SM23_60</name>
    <dbReference type="NCBI Taxonomy" id="1703780"/>
    <lineage>
        <taxon>Bacteria</taxon>
        <taxon>Bacteria division WOR-3</taxon>
    </lineage>
</organism>
<dbReference type="InterPro" id="IPR006311">
    <property type="entry name" value="TAT_signal"/>
</dbReference>
<evidence type="ECO:0000259" key="1">
    <source>
        <dbReference type="Pfam" id="PF04015"/>
    </source>
</evidence>
<accession>A0A0S8GI88</accession>
<reference evidence="2 3" key="1">
    <citation type="journal article" date="2015" name="Microbiome">
        <title>Genomic resolution of linkages in carbon, nitrogen, and sulfur cycling among widespread estuary sediment bacteria.</title>
        <authorList>
            <person name="Baker B.J."/>
            <person name="Lazar C.S."/>
            <person name="Teske A.P."/>
            <person name="Dick G.J."/>
        </authorList>
    </citation>
    <scope>NUCLEOTIDE SEQUENCE [LARGE SCALE GENOMIC DNA]</scope>
    <source>
        <strain evidence="2">SM23_60</strain>
    </source>
</reference>
<dbReference type="PROSITE" id="PS51318">
    <property type="entry name" value="TAT"/>
    <property type="match status" value="1"/>
</dbReference>